<evidence type="ECO:0000313" key="5">
    <source>
        <dbReference type="EMBL" id="QEM08857.1"/>
    </source>
</evidence>
<evidence type="ECO:0000259" key="4">
    <source>
        <dbReference type="PROSITE" id="PS50949"/>
    </source>
</evidence>
<protein>
    <submittedName>
        <fullName evidence="5">GntR family transcriptional regulator</fullName>
    </submittedName>
</protein>
<keyword evidence="1" id="KW-0805">Transcription regulation</keyword>
<evidence type="ECO:0000256" key="3">
    <source>
        <dbReference type="ARBA" id="ARBA00023163"/>
    </source>
</evidence>
<proteinExistence type="predicted"/>
<keyword evidence="6" id="KW-1185">Reference proteome</keyword>
<evidence type="ECO:0000256" key="1">
    <source>
        <dbReference type="ARBA" id="ARBA00023015"/>
    </source>
</evidence>
<dbReference type="PROSITE" id="PS50949">
    <property type="entry name" value="HTH_GNTR"/>
    <property type="match status" value="1"/>
</dbReference>
<dbReference type="EMBL" id="CP043450">
    <property type="protein sequence ID" value="QEM08857.1"/>
    <property type="molecule type" value="Genomic_DNA"/>
</dbReference>
<dbReference type="Pfam" id="PF00392">
    <property type="entry name" value="GntR"/>
    <property type="match status" value="1"/>
</dbReference>
<dbReference type="InterPro" id="IPR036390">
    <property type="entry name" value="WH_DNA-bd_sf"/>
</dbReference>
<organism evidence="5 6">
    <name type="scientific">Mucilaginibacter rubeus</name>
    <dbReference type="NCBI Taxonomy" id="2027860"/>
    <lineage>
        <taxon>Bacteria</taxon>
        <taxon>Pseudomonadati</taxon>
        <taxon>Bacteroidota</taxon>
        <taxon>Sphingobacteriia</taxon>
        <taxon>Sphingobacteriales</taxon>
        <taxon>Sphingobacteriaceae</taxon>
        <taxon>Mucilaginibacter</taxon>
    </lineage>
</organism>
<dbReference type="InterPro" id="IPR000524">
    <property type="entry name" value="Tscrpt_reg_HTH_GntR"/>
</dbReference>
<dbReference type="Proteomes" id="UP000251402">
    <property type="component" value="Chromosome"/>
</dbReference>
<reference evidence="5" key="1">
    <citation type="submission" date="2019-08" db="EMBL/GenBank/DDBJ databases">
        <title>Comparative genome analysis confer to the adaptation heavy metal polluted environment.</title>
        <authorList>
            <person name="Li Y."/>
        </authorList>
    </citation>
    <scope>NUCLEOTIDE SEQUENCE [LARGE SCALE GENOMIC DNA]</scope>
    <source>
        <strain evidence="5">P1</strain>
    </source>
</reference>
<dbReference type="RefSeq" id="WP_112569256.1">
    <property type="nucleotide sequence ID" value="NZ_CP043450.1"/>
</dbReference>
<keyword evidence="2" id="KW-0238">DNA-binding</keyword>
<keyword evidence="3" id="KW-0804">Transcription</keyword>
<name>A0A5C1HS96_9SPHI</name>
<dbReference type="InterPro" id="IPR036388">
    <property type="entry name" value="WH-like_DNA-bd_sf"/>
</dbReference>
<dbReference type="GO" id="GO:0003700">
    <property type="term" value="F:DNA-binding transcription factor activity"/>
    <property type="evidence" value="ECO:0007669"/>
    <property type="project" value="InterPro"/>
</dbReference>
<evidence type="ECO:0000313" key="6">
    <source>
        <dbReference type="Proteomes" id="UP000251402"/>
    </source>
</evidence>
<dbReference type="KEGG" id="mrub:DEO27_002075"/>
<dbReference type="SMART" id="SM00345">
    <property type="entry name" value="HTH_GNTR"/>
    <property type="match status" value="1"/>
</dbReference>
<dbReference type="Gene3D" id="1.10.10.10">
    <property type="entry name" value="Winged helix-like DNA-binding domain superfamily/Winged helix DNA-binding domain"/>
    <property type="match status" value="1"/>
</dbReference>
<dbReference type="GO" id="GO:0003677">
    <property type="term" value="F:DNA binding"/>
    <property type="evidence" value="ECO:0007669"/>
    <property type="project" value="UniProtKB-KW"/>
</dbReference>
<dbReference type="PANTHER" id="PTHR38445:SF10">
    <property type="entry name" value="GNTR-FAMILY TRANSCRIPTIONAL REGULATOR"/>
    <property type="match status" value="1"/>
</dbReference>
<accession>A0A5C1HS96</accession>
<dbReference type="SUPFAM" id="SSF46785">
    <property type="entry name" value="Winged helix' DNA-binding domain"/>
    <property type="match status" value="1"/>
</dbReference>
<dbReference type="OrthoDB" id="742238at2"/>
<dbReference type="PANTHER" id="PTHR38445">
    <property type="entry name" value="HTH-TYPE TRANSCRIPTIONAL REPRESSOR YTRA"/>
    <property type="match status" value="1"/>
</dbReference>
<dbReference type="AlphaFoldDB" id="A0A5C1HS96"/>
<gene>
    <name evidence="5" type="ORF">DEO27_002075</name>
</gene>
<sequence>MDKIFDEIRKLAEVPSYSKHDRFVQGIINAIDEKFIGQDEVLPSVNRLIKELGFSRETIMKGYKDLISRGIVESKNRLGYFVGNGNTGQTLNVALLMYNLDTFEEQFYRNFRHELGETVQLTTYFHHGNIEIFETILLQIRGKYEMYVVAPIPHPKTKELLEIIPRNKFLMFDRFEPLEGEFNHITQEFGHSSYDVFSKLAPRIKQFDEFIFYHSKNSLDPKEIVQSFNKFLKDFDVKGKILEEYVPGSIQKGKVYFTLDNFALWQIMRDCKTQMLEPGKDLGVLSHNDEPAKEIIGITTFSADFSSMGQRAGQAVLSKEKLQLTVPMLLFDRNTL</sequence>
<feature type="domain" description="HTH gntR-type" evidence="4">
    <location>
        <begin position="17"/>
        <end position="85"/>
    </location>
</feature>
<evidence type="ECO:0000256" key="2">
    <source>
        <dbReference type="ARBA" id="ARBA00023125"/>
    </source>
</evidence>